<feature type="domain" description="Helicase ATP-binding" evidence="2">
    <location>
        <begin position="1"/>
        <end position="187"/>
    </location>
</feature>
<evidence type="ECO:0000313" key="4">
    <source>
        <dbReference type="Proteomes" id="UP000008372"/>
    </source>
</evidence>
<dbReference type="SMART" id="SM00487">
    <property type="entry name" value="DEXDc"/>
    <property type="match status" value="1"/>
</dbReference>
<comment type="caution">
    <text evidence="3">The sequence shown here is derived from an EMBL/GenBank/DDBJ whole genome shotgun (WGS) entry which is preliminary data.</text>
</comment>
<organism evidence="3 4">
    <name type="scientific">Paraglaciecola agarilytica NO2</name>
    <dbReference type="NCBI Taxonomy" id="1125747"/>
    <lineage>
        <taxon>Bacteria</taxon>
        <taxon>Pseudomonadati</taxon>
        <taxon>Pseudomonadota</taxon>
        <taxon>Gammaproteobacteria</taxon>
        <taxon>Alteromonadales</taxon>
        <taxon>Alteromonadaceae</taxon>
        <taxon>Paraglaciecola</taxon>
    </lineage>
</organism>
<name>A0ABQ0I532_9ALTE</name>
<accession>A0ABQ0I532</accession>
<dbReference type="Gene3D" id="3.40.50.300">
    <property type="entry name" value="P-loop containing nucleotide triphosphate hydrolases"/>
    <property type="match status" value="2"/>
</dbReference>
<dbReference type="InterPro" id="IPR050742">
    <property type="entry name" value="Helicase_Restrict-Modif_Enz"/>
</dbReference>
<reference evidence="3 4" key="1">
    <citation type="journal article" date="2014" name="Environ. Microbiol.">
        <title>Comparative genomics of the marine bacterial genus Glaciecola reveals the high degree of genomic diversity and genomic characteristic for cold adaptation.</title>
        <authorList>
            <person name="Qin Q.L."/>
            <person name="Xie B.B."/>
            <person name="Yu Y."/>
            <person name="Shu Y.L."/>
            <person name="Rong J.C."/>
            <person name="Zhang Y.J."/>
            <person name="Zhao D.L."/>
            <person name="Chen X.L."/>
            <person name="Zhang X.Y."/>
            <person name="Chen B."/>
            <person name="Zhou B.C."/>
            <person name="Zhang Y.Z."/>
        </authorList>
    </citation>
    <scope>NUCLEOTIDE SEQUENCE [LARGE SCALE GENOMIC DNA]</scope>
    <source>
        <strain evidence="3 4">NO2</strain>
    </source>
</reference>
<dbReference type="Pfam" id="PF00271">
    <property type="entry name" value="Helicase_C"/>
    <property type="match status" value="1"/>
</dbReference>
<evidence type="ECO:0000256" key="1">
    <source>
        <dbReference type="SAM" id="MobiDB-lite"/>
    </source>
</evidence>
<dbReference type="Pfam" id="PF04851">
    <property type="entry name" value="ResIII"/>
    <property type="match status" value="1"/>
</dbReference>
<dbReference type="Proteomes" id="UP000008372">
    <property type="component" value="Unassembled WGS sequence"/>
</dbReference>
<evidence type="ECO:0000313" key="3">
    <source>
        <dbReference type="EMBL" id="GAC04459.1"/>
    </source>
</evidence>
<keyword evidence="4" id="KW-1185">Reference proteome</keyword>
<dbReference type="RefSeq" id="WP_006992263.1">
    <property type="nucleotide sequence ID" value="NZ_BAEK01000027.1"/>
</dbReference>
<dbReference type="PANTHER" id="PTHR47396">
    <property type="entry name" value="TYPE I RESTRICTION ENZYME ECOKI R PROTEIN"/>
    <property type="match status" value="1"/>
</dbReference>
<dbReference type="InterPro" id="IPR014001">
    <property type="entry name" value="Helicase_ATP-bd"/>
</dbReference>
<evidence type="ECO:0000259" key="2">
    <source>
        <dbReference type="SMART" id="SM00487"/>
    </source>
</evidence>
<feature type="region of interest" description="Disordered" evidence="1">
    <location>
        <begin position="393"/>
        <end position="429"/>
    </location>
</feature>
<protein>
    <submittedName>
        <fullName evidence="3">Type III restriction protein res subunit</fullName>
    </submittedName>
</protein>
<feature type="compositionally biased region" description="Basic and acidic residues" evidence="1">
    <location>
        <begin position="408"/>
        <end position="424"/>
    </location>
</feature>
<dbReference type="PANTHER" id="PTHR47396:SF1">
    <property type="entry name" value="ATP-DEPENDENT HELICASE IRC3-RELATED"/>
    <property type="match status" value="1"/>
</dbReference>
<dbReference type="InterPro" id="IPR006935">
    <property type="entry name" value="Helicase/UvrB_N"/>
</dbReference>
<dbReference type="InterPro" id="IPR001650">
    <property type="entry name" value="Helicase_C-like"/>
</dbReference>
<sequence>MINLRNWQSEAIETALEKFEALYSHFLCLATPGAGKTVMASVLADILIKKDKVDLVLCFSPSNVVANDFKVELEAITKKRFCGGLGATGSSLTYQCMRHLDATFWTLLDTYKVFVIFDEIHHCAGNGVDNANAWGEQILLNIQGKAHYTIALTGTPWRSDTIPIAMANYLGEDNRLQVDFRYGLAQAIEDGVCRTPHMTLFDNELISVIESNGKSSFTSIADFLLESGLSYFEIISHDEVVRQILKHGIIQLNKECQVFSDAGGLIVAASISHAKHIHLLLTELGESSEVVTYQEDDPESLIQQFKRSSQKWIISISMISEGTNIPRLRVCCYLSLVTTELYFRQVLGRVLRAQSSPVETGYFIMPAHPRLLEYSNRVADEVPHYAVIKSSGNKGNKEGSGLVDSNIDIDKDLPPNSGVREKSLETTQGAEIGVEAPKGSLTSWYDSSIDSFGRFQQKVFML</sequence>
<dbReference type="InterPro" id="IPR027417">
    <property type="entry name" value="P-loop_NTPase"/>
</dbReference>
<dbReference type="EMBL" id="BAEK01000027">
    <property type="protein sequence ID" value="GAC04459.1"/>
    <property type="molecule type" value="Genomic_DNA"/>
</dbReference>
<proteinExistence type="predicted"/>
<gene>
    <name evidence="3" type="ORF">GAGA_1603</name>
</gene>
<dbReference type="SUPFAM" id="SSF52540">
    <property type="entry name" value="P-loop containing nucleoside triphosphate hydrolases"/>
    <property type="match status" value="1"/>
</dbReference>